<dbReference type="InterPro" id="IPR043857">
    <property type="entry name" value="DUF5819"/>
</dbReference>
<name>A0A1G9W4P1_9ACTN</name>
<dbReference type="Proteomes" id="UP000199063">
    <property type="component" value="Unassembled WGS sequence"/>
</dbReference>
<reference evidence="4" key="1">
    <citation type="submission" date="2016-10" db="EMBL/GenBank/DDBJ databases">
        <authorList>
            <person name="Varghese N."/>
            <person name="Submissions S."/>
        </authorList>
    </citation>
    <scope>NUCLEOTIDE SEQUENCE [LARGE SCALE GENOMIC DNA]</scope>
    <source>
        <strain evidence="4">CGMCC 4.7042</strain>
    </source>
</reference>
<keyword evidence="2" id="KW-0812">Transmembrane</keyword>
<feature type="transmembrane region" description="Helical" evidence="2">
    <location>
        <begin position="16"/>
        <end position="39"/>
    </location>
</feature>
<dbReference type="STRING" id="1196353.SAMN05444921_113138"/>
<sequence length="236" mass="26741">MSGPRPLVAWRRSRRIPVVLAGAGISAVLAFHFIMTALYNTPFNPVKRDLDEVIVGYMSPFFSQDWHLFAPDPVDTDSGILVRSKVRSEGGLRVTEWADVTTPHITKIHGERMWPARVDRLPTGVKAQLESWPDPVLQKIRDQKDDEQSDGAKREKGAEDPPLSSAEKSAYENATRFARALATSEAKKRWGNAVEEIQIRVVSNEYPRFSQRHVREAKGKVTYYDLAWMKPVKVTK</sequence>
<dbReference type="EMBL" id="FNHI01000013">
    <property type="protein sequence ID" value="SDM79522.1"/>
    <property type="molecule type" value="Genomic_DNA"/>
</dbReference>
<dbReference type="AlphaFoldDB" id="A0A1G9W4P1"/>
<accession>A0A1G9W4P1</accession>
<keyword evidence="2" id="KW-0472">Membrane</keyword>
<keyword evidence="4" id="KW-1185">Reference proteome</keyword>
<evidence type="ECO:0000313" key="4">
    <source>
        <dbReference type="Proteomes" id="UP000199063"/>
    </source>
</evidence>
<gene>
    <name evidence="3" type="ORF">SAMN05444921_113138</name>
</gene>
<feature type="compositionally biased region" description="Basic and acidic residues" evidence="1">
    <location>
        <begin position="139"/>
        <end position="159"/>
    </location>
</feature>
<protein>
    <submittedName>
        <fullName evidence="3">Uncharacterized protein</fullName>
    </submittedName>
</protein>
<feature type="region of interest" description="Disordered" evidence="1">
    <location>
        <begin position="136"/>
        <end position="170"/>
    </location>
</feature>
<evidence type="ECO:0000256" key="1">
    <source>
        <dbReference type="SAM" id="MobiDB-lite"/>
    </source>
</evidence>
<proteinExistence type="predicted"/>
<keyword evidence="2" id="KW-1133">Transmembrane helix</keyword>
<evidence type="ECO:0000313" key="3">
    <source>
        <dbReference type="EMBL" id="SDM79522.1"/>
    </source>
</evidence>
<organism evidence="3 4">
    <name type="scientific">Streptomyces wuyuanensis</name>
    <dbReference type="NCBI Taxonomy" id="1196353"/>
    <lineage>
        <taxon>Bacteria</taxon>
        <taxon>Bacillati</taxon>
        <taxon>Actinomycetota</taxon>
        <taxon>Actinomycetes</taxon>
        <taxon>Kitasatosporales</taxon>
        <taxon>Streptomycetaceae</taxon>
        <taxon>Streptomyces</taxon>
    </lineage>
</organism>
<dbReference type="Pfam" id="PF19136">
    <property type="entry name" value="DUF5819"/>
    <property type="match status" value="1"/>
</dbReference>
<evidence type="ECO:0000256" key="2">
    <source>
        <dbReference type="SAM" id="Phobius"/>
    </source>
</evidence>